<gene>
    <name evidence="1" type="ORF">LTR84_011956</name>
</gene>
<keyword evidence="2" id="KW-1185">Reference proteome</keyword>
<dbReference type="Gene3D" id="3.40.50.1820">
    <property type="entry name" value="alpha/beta hydrolase"/>
    <property type="match status" value="1"/>
</dbReference>
<organism evidence="1 2">
    <name type="scientific">Exophiala bonariae</name>
    <dbReference type="NCBI Taxonomy" id="1690606"/>
    <lineage>
        <taxon>Eukaryota</taxon>
        <taxon>Fungi</taxon>
        <taxon>Dikarya</taxon>
        <taxon>Ascomycota</taxon>
        <taxon>Pezizomycotina</taxon>
        <taxon>Eurotiomycetes</taxon>
        <taxon>Chaetothyriomycetidae</taxon>
        <taxon>Chaetothyriales</taxon>
        <taxon>Herpotrichiellaceae</taxon>
        <taxon>Exophiala</taxon>
    </lineage>
</organism>
<dbReference type="GeneID" id="89980105"/>
<dbReference type="EMBL" id="JAVRRD010000062">
    <property type="protein sequence ID" value="KAK5043487.1"/>
    <property type="molecule type" value="Genomic_DNA"/>
</dbReference>
<dbReference type="AlphaFoldDB" id="A0AAV9MUB7"/>
<comment type="caution">
    <text evidence="1">The sequence shown here is derived from an EMBL/GenBank/DDBJ whole genome shotgun (WGS) entry which is preliminary data.</text>
</comment>
<evidence type="ECO:0008006" key="3">
    <source>
        <dbReference type="Google" id="ProtNLM"/>
    </source>
</evidence>
<protein>
    <recommendedName>
        <fullName evidence="3">Peptidase S9 prolyl oligopeptidase catalytic domain-containing protein</fullName>
    </recommendedName>
</protein>
<dbReference type="Proteomes" id="UP001358417">
    <property type="component" value="Unassembled WGS sequence"/>
</dbReference>
<name>A0AAV9MUB7_9EURO</name>
<dbReference type="RefSeq" id="XP_064699876.1">
    <property type="nucleotide sequence ID" value="XM_064855483.1"/>
</dbReference>
<evidence type="ECO:0000313" key="2">
    <source>
        <dbReference type="Proteomes" id="UP001358417"/>
    </source>
</evidence>
<accession>A0AAV9MUB7</accession>
<sequence>MLGTPHIEKLLDLEFVVVSYNYRLCPTISVREGPVADAIDCYKWAQKDLPELLKQEADVEAGQPKPPLAILDLFGMKYLEDPFYHEPQNALSALRPVSEQFLLKVFDEVPPPTGSPPPFGPKGPDLSTPRNAWLLTGLKEGTLLDKILPQEDYAVVEPTKLFSTGHFPPTYFIHGTTDTVVDVKFARRAHEELKAKGSDTHLVIVEGAPHGFDARINAGDKLFETITSGLEFLQAQVAKSRQ</sequence>
<dbReference type="InterPro" id="IPR029058">
    <property type="entry name" value="AB_hydrolase_fold"/>
</dbReference>
<dbReference type="SUPFAM" id="SSF53474">
    <property type="entry name" value="alpha/beta-Hydrolases"/>
    <property type="match status" value="1"/>
</dbReference>
<reference evidence="1 2" key="1">
    <citation type="submission" date="2023-08" db="EMBL/GenBank/DDBJ databases">
        <title>Black Yeasts Isolated from many extreme environments.</title>
        <authorList>
            <person name="Coleine C."/>
            <person name="Stajich J.E."/>
            <person name="Selbmann L."/>
        </authorList>
    </citation>
    <scope>NUCLEOTIDE SEQUENCE [LARGE SCALE GENOMIC DNA]</scope>
    <source>
        <strain evidence="1 2">CCFEE 5792</strain>
    </source>
</reference>
<evidence type="ECO:0000313" key="1">
    <source>
        <dbReference type="EMBL" id="KAK5043487.1"/>
    </source>
</evidence>
<proteinExistence type="predicted"/>